<keyword evidence="6" id="KW-0677">Repeat</keyword>
<protein>
    <submittedName>
        <fullName evidence="12">DCAF12</fullName>
    </submittedName>
</protein>
<name>A0A8S3STA7_MYTED</name>
<dbReference type="InterPro" id="IPR015943">
    <property type="entry name" value="WD40/YVTN_repeat-like_dom_sf"/>
</dbReference>
<accession>A0A8S3STA7</accession>
<dbReference type="PANTHER" id="PTHR19860">
    <property type="entry name" value="DDB1- AND CUL4-ASSOCIATED FACTOR 12-RELATED"/>
    <property type="match status" value="1"/>
</dbReference>
<dbReference type="InterPro" id="IPR051191">
    <property type="entry name" value="DCAF12"/>
</dbReference>
<dbReference type="EMBL" id="CAJPWZ010001679">
    <property type="protein sequence ID" value="CAG2221244.1"/>
    <property type="molecule type" value="Genomic_DNA"/>
</dbReference>
<comment type="caution">
    <text evidence="12">The sequence shown here is derived from an EMBL/GenBank/DDBJ whole genome shotgun (WGS) entry which is preliminary data.</text>
</comment>
<evidence type="ECO:0000256" key="2">
    <source>
        <dbReference type="ARBA" id="ARBA00004496"/>
    </source>
</evidence>
<dbReference type="Gene3D" id="2.130.10.10">
    <property type="entry name" value="YVTN repeat-like/Quinoprotein amine dehydrogenase"/>
    <property type="match status" value="2"/>
</dbReference>
<feature type="domain" description="DDB1- and CUL4-associated factor 12 beta-propeller" evidence="11">
    <location>
        <begin position="59"/>
        <end position="414"/>
    </location>
</feature>
<evidence type="ECO:0000256" key="4">
    <source>
        <dbReference type="ARBA" id="ARBA00022490"/>
    </source>
</evidence>
<evidence type="ECO:0000256" key="6">
    <source>
        <dbReference type="ARBA" id="ARBA00022737"/>
    </source>
</evidence>
<comment type="subcellular location">
    <subcellularLocation>
        <location evidence="2">Cytoplasm</location>
    </subcellularLocation>
    <subcellularLocation>
        <location evidence="1">Nucleus</location>
    </subcellularLocation>
</comment>
<comment type="similarity">
    <text evidence="9">Belongs to the WD repeat DCAF12 family.</text>
</comment>
<keyword evidence="8" id="KW-0539">Nucleus</keyword>
<evidence type="ECO:0000256" key="3">
    <source>
        <dbReference type="ARBA" id="ARBA00004906"/>
    </source>
</evidence>
<evidence type="ECO:0000256" key="7">
    <source>
        <dbReference type="ARBA" id="ARBA00022786"/>
    </source>
</evidence>
<dbReference type="InterPro" id="IPR001680">
    <property type="entry name" value="WD40_rpt"/>
</dbReference>
<comment type="pathway">
    <text evidence="3">Protein modification; protein ubiquitination.</text>
</comment>
<sequence>MSRMKSGTRRKCSTCCSDGQQYNYHPSKETFQHLFKRQYSGTCINAQKIVNDYVSHQAPGLMKEKEYDLGNNNKVFASKWLDDKQVVFGTKCNKLMVMDVYTGRNIQIPSLKSSDESPPADCPCGIHAIALNPSESLLATGGENTNDLAVYMLPTFDPVMVGECSHSDWIFDIEWVDDEYVLTGSRDSQLALWKVDNLEKDEPTESTSLKFPDYNIKKPEVVKLCDKAQKVRALCFDYNRKELGVLSLNAYFHIWDVESFSPVSSRKLFHSRENVCMAVSIDKTMYAVGSQSHINLVDPRSPNTLTTVISKYRGGGVRSLSFKNDILTIGTGVGHVLFFDVKGGKYIETECGDVCSLKVAKGWLLHDENYREFFMEHLYPNAIYTHQYDHTGTRLFTAGGPLPAGLWGNYAGLWY</sequence>
<dbReference type="InterPro" id="IPR056151">
    <property type="entry name" value="Beta-prop_DCAF12"/>
</dbReference>
<evidence type="ECO:0000256" key="9">
    <source>
        <dbReference type="ARBA" id="ARBA00038022"/>
    </source>
</evidence>
<gene>
    <name evidence="12" type="ORF">MEDL_34642</name>
</gene>
<organism evidence="12 13">
    <name type="scientific">Mytilus edulis</name>
    <name type="common">Blue mussel</name>
    <dbReference type="NCBI Taxonomy" id="6550"/>
    <lineage>
        <taxon>Eukaryota</taxon>
        <taxon>Metazoa</taxon>
        <taxon>Spiralia</taxon>
        <taxon>Lophotrochozoa</taxon>
        <taxon>Mollusca</taxon>
        <taxon>Bivalvia</taxon>
        <taxon>Autobranchia</taxon>
        <taxon>Pteriomorphia</taxon>
        <taxon>Mytilida</taxon>
        <taxon>Mytiloidea</taxon>
        <taxon>Mytilidae</taxon>
        <taxon>Mytilinae</taxon>
        <taxon>Mytilus</taxon>
    </lineage>
</organism>
<keyword evidence="13" id="KW-1185">Reference proteome</keyword>
<dbReference type="GO" id="GO:0005634">
    <property type="term" value="C:nucleus"/>
    <property type="evidence" value="ECO:0007669"/>
    <property type="project" value="UniProtKB-SubCell"/>
</dbReference>
<dbReference type="GO" id="GO:0005737">
    <property type="term" value="C:cytoplasm"/>
    <property type="evidence" value="ECO:0007669"/>
    <property type="project" value="UniProtKB-SubCell"/>
</dbReference>
<reference evidence="12" key="1">
    <citation type="submission" date="2021-03" db="EMBL/GenBank/DDBJ databases">
        <authorList>
            <person name="Bekaert M."/>
        </authorList>
    </citation>
    <scope>NUCLEOTIDE SEQUENCE</scope>
</reference>
<evidence type="ECO:0000313" key="13">
    <source>
        <dbReference type="Proteomes" id="UP000683360"/>
    </source>
</evidence>
<dbReference type="OrthoDB" id="9610195at2759"/>
<dbReference type="PANTHER" id="PTHR19860:SF16">
    <property type="entry name" value="DDB1- AND CUL4-ASSOCIATED FACTOR 12"/>
    <property type="match status" value="1"/>
</dbReference>
<proteinExistence type="inferred from homology"/>
<evidence type="ECO:0000259" key="11">
    <source>
        <dbReference type="Pfam" id="PF23760"/>
    </source>
</evidence>
<dbReference type="PROSITE" id="PS50082">
    <property type="entry name" value="WD_REPEATS_2"/>
    <property type="match status" value="1"/>
</dbReference>
<dbReference type="Pfam" id="PF23760">
    <property type="entry name" value="Beta-prop_DCAF12"/>
    <property type="match status" value="1"/>
</dbReference>
<dbReference type="SMART" id="SM00320">
    <property type="entry name" value="WD40"/>
    <property type="match status" value="4"/>
</dbReference>
<dbReference type="Proteomes" id="UP000683360">
    <property type="component" value="Unassembled WGS sequence"/>
</dbReference>
<feature type="repeat" description="WD" evidence="10">
    <location>
        <begin position="163"/>
        <end position="197"/>
    </location>
</feature>
<evidence type="ECO:0000256" key="1">
    <source>
        <dbReference type="ARBA" id="ARBA00004123"/>
    </source>
</evidence>
<evidence type="ECO:0000256" key="8">
    <source>
        <dbReference type="ARBA" id="ARBA00023242"/>
    </source>
</evidence>
<keyword evidence="5 10" id="KW-0853">WD repeat</keyword>
<dbReference type="SUPFAM" id="SSF50978">
    <property type="entry name" value="WD40 repeat-like"/>
    <property type="match status" value="1"/>
</dbReference>
<keyword evidence="4" id="KW-0963">Cytoplasm</keyword>
<dbReference type="InterPro" id="IPR036322">
    <property type="entry name" value="WD40_repeat_dom_sf"/>
</dbReference>
<evidence type="ECO:0000313" key="12">
    <source>
        <dbReference type="EMBL" id="CAG2221244.1"/>
    </source>
</evidence>
<dbReference type="GO" id="GO:0080008">
    <property type="term" value="C:Cul4-RING E3 ubiquitin ligase complex"/>
    <property type="evidence" value="ECO:0007669"/>
    <property type="project" value="TreeGrafter"/>
</dbReference>
<evidence type="ECO:0000256" key="5">
    <source>
        <dbReference type="ARBA" id="ARBA00022574"/>
    </source>
</evidence>
<evidence type="ECO:0000256" key="10">
    <source>
        <dbReference type="PROSITE-ProRule" id="PRU00221"/>
    </source>
</evidence>
<keyword evidence="7" id="KW-0833">Ubl conjugation pathway</keyword>
<dbReference type="AlphaFoldDB" id="A0A8S3STA7"/>